<dbReference type="PANTHER" id="PTHR42879">
    <property type="entry name" value="3-OXOACYL-(ACYL-CARRIER-PROTEIN) REDUCTASE"/>
    <property type="match status" value="1"/>
</dbReference>
<reference evidence="4" key="1">
    <citation type="journal article" date="2014" name="Int. J. Syst. Evol. Microbiol.">
        <title>Complete genome sequence of Corynebacterium casei LMG S-19264T (=DSM 44701T), isolated from a smear-ripened cheese.</title>
        <authorList>
            <consortium name="US DOE Joint Genome Institute (JGI-PGF)"/>
            <person name="Walter F."/>
            <person name="Albersmeier A."/>
            <person name="Kalinowski J."/>
            <person name="Ruckert C."/>
        </authorList>
    </citation>
    <scope>NUCLEOTIDE SEQUENCE</scope>
    <source>
        <strain evidence="4">JCM 3035</strain>
    </source>
</reference>
<dbReference type="NCBIfam" id="NF009466">
    <property type="entry name" value="PRK12826.1-2"/>
    <property type="match status" value="1"/>
</dbReference>
<reference evidence="4" key="2">
    <citation type="submission" date="2020-09" db="EMBL/GenBank/DDBJ databases">
        <authorList>
            <person name="Sun Q."/>
            <person name="Ohkuma M."/>
        </authorList>
    </citation>
    <scope>NUCLEOTIDE SEQUENCE</scope>
    <source>
        <strain evidence="4">JCM 3035</strain>
    </source>
</reference>
<dbReference type="Gene3D" id="3.40.50.720">
    <property type="entry name" value="NAD(P)-binding Rossmann-like Domain"/>
    <property type="match status" value="1"/>
</dbReference>
<dbReference type="Proteomes" id="UP000637788">
    <property type="component" value="Unassembled WGS sequence"/>
</dbReference>
<dbReference type="GO" id="GO:0016491">
    <property type="term" value="F:oxidoreductase activity"/>
    <property type="evidence" value="ECO:0007669"/>
    <property type="project" value="UniProtKB-KW"/>
</dbReference>
<dbReference type="NCBIfam" id="NF004198">
    <property type="entry name" value="PRK05653.1-3"/>
    <property type="match status" value="1"/>
</dbReference>
<dbReference type="Pfam" id="PF13561">
    <property type="entry name" value="adh_short_C2"/>
    <property type="match status" value="1"/>
</dbReference>
<evidence type="ECO:0000259" key="3">
    <source>
        <dbReference type="SMART" id="SM00822"/>
    </source>
</evidence>
<sequence>MLETSRAGNDMGLLDGRAAVITGAAQGIGYEIAGVLGGAGASVVIGDINEEAAAEAAERLVKHGIAATSLRCDVTEEDEVAALVAHCADTFGPVGVMVNNAGITRDATLRKMALTDFRAVVDVHLTGAWNGTRYAAAAMREHGHGGSIVNISSIAGKVGNFGQTNYSAAKAGLVGLTKASAKELAGAGIRVNAVQPGLIRTAMTEAMPQSAWDAKLAEIPMARAGEPAEVAQVVLFLASDMASYITGAVLEVTGGRYM</sequence>
<comment type="caution">
    <text evidence="4">The sequence shown here is derived from an EMBL/GenBank/DDBJ whole genome shotgun (WGS) entry which is preliminary data.</text>
</comment>
<gene>
    <name evidence="4" type="primary">fabG</name>
    <name evidence="4" type="ORF">GCM10010094_66710</name>
</gene>
<keyword evidence="5" id="KW-1185">Reference proteome</keyword>
<dbReference type="AlphaFoldDB" id="A0A917VMP6"/>
<dbReference type="NCBIfam" id="NF005559">
    <property type="entry name" value="PRK07231.1"/>
    <property type="match status" value="1"/>
</dbReference>
<dbReference type="PANTHER" id="PTHR42879:SF2">
    <property type="entry name" value="3-OXOACYL-[ACYL-CARRIER-PROTEIN] REDUCTASE FABG"/>
    <property type="match status" value="1"/>
</dbReference>
<dbReference type="SUPFAM" id="SSF51735">
    <property type="entry name" value="NAD(P)-binding Rossmann-fold domains"/>
    <property type="match status" value="1"/>
</dbReference>
<comment type="similarity">
    <text evidence="1">Belongs to the short-chain dehydrogenases/reductases (SDR) family.</text>
</comment>
<evidence type="ECO:0000313" key="5">
    <source>
        <dbReference type="Proteomes" id="UP000637788"/>
    </source>
</evidence>
<dbReference type="InterPro" id="IPR036291">
    <property type="entry name" value="NAD(P)-bd_dom_sf"/>
</dbReference>
<dbReference type="RefSeq" id="WP_246568369.1">
    <property type="nucleotide sequence ID" value="NZ_BMPQ01000022.1"/>
</dbReference>
<dbReference type="InterPro" id="IPR050259">
    <property type="entry name" value="SDR"/>
</dbReference>
<dbReference type="InterPro" id="IPR002347">
    <property type="entry name" value="SDR_fam"/>
</dbReference>
<proteinExistence type="inferred from homology"/>
<dbReference type="PRINTS" id="PR00081">
    <property type="entry name" value="GDHRDH"/>
</dbReference>
<name>A0A917VMP6_9ACTN</name>
<dbReference type="PRINTS" id="PR00080">
    <property type="entry name" value="SDRFAMILY"/>
</dbReference>
<dbReference type="InterPro" id="IPR057326">
    <property type="entry name" value="KR_dom"/>
</dbReference>
<accession>A0A917VMP6</accession>
<dbReference type="SMART" id="SM00822">
    <property type="entry name" value="PKS_KR"/>
    <property type="match status" value="1"/>
</dbReference>
<evidence type="ECO:0000313" key="4">
    <source>
        <dbReference type="EMBL" id="GGK96520.1"/>
    </source>
</evidence>
<keyword evidence="2" id="KW-0560">Oxidoreductase</keyword>
<dbReference type="FunFam" id="3.40.50.720:FF:000173">
    <property type="entry name" value="3-oxoacyl-[acyl-carrier protein] reductase"/>
    <property type="match status" value="1"/>
</dbReference>
<evidence type="ECO:0000256" key="2">
    <source>
        <dbReference type="ARBA" id="ARBA00023002"/>
    </source>
</evidence>
<feature type="domain" description="Ketoreductase" evidence="3">
    <location>
        <begin position="17"/>
        <end position="199"/>
    </location>
</feature>
<organism evidence="4 5">
    <name type="scientific">Streptomyces flaveus</name>
    <dbReference type="NCBI Taxonomy" id="66370"/>
    <lineage>
        <taxon>Bacteria</taxon>
        <taxon>Bacillati</taxon>
        <taxon>Actinomycetota</taxon>
        <taxon>Actinomycetes</taxon>
        <taxon>Kitasatosporales</taxon>
        <taxon>Streptomycetaceae</taxon>
        <taxon>Streptomyces</taxon>
        <taxon>Streptomyces aurantiacus group</taxon>
    </lineage>
</organism>
<protein>
    <submittedName>
        <fullName evidence="4">3-oxoacyl-[acyl-carrier-protein] reductase</fullName>
    </submittedName>
</protein>
<evidence type="ECO:0000256" key="1">
    <source>
        <dbReference type="ARBA" id="ARBA00006484"/>
    </source>
</evidence>
<dbReference type="EMBL" id="BMPQ01000022">
    <property type="protein sequence ID" value="GGK96520.1"/>
    <property type="molecule type" value="Genomic_DNA"/>
</dbReference>